<comment type="caution">
    <text evidence="1">The sequence shown here is derived from an EMBL/GenBank/DDBJ whole genome shotgun (WGS) entry which is preliminary data.</text>
</comment>
<dbReference type="EMBL" id="PTIZ01000007">
    <property type="protein sequence ID" value="PPK74961.1"/>
    <property type="molecule type" value="Genomic_DNA"/>
</dbReference>
<gene>
    <name evidence="1" type="ORF">B0F87_107204</name>
</gene>
<name>A0A2S6HC19_9GAMM</name>
<dbReference type="Proteomes" id="UP000240010">
    <property type="component" value="Unassembled WGS sequence"/>
</dbReference>
<evidence type="ECO:0000313" key="1">
    <source>
        <dbReference type="EMBL" id="PPK74961.1"/>
    </source>
</evidence>
<evidence type="ECO:0000313" key="2">
    <source>
        <dbReference type="Proteomes" id="UP000240010"/>
    </source>
</evidence>
<dbReference type="Gene3D" id="1.20.120.1870">
    <property type="entry name" value="Fic/DOC protein, Fido domain"/>
    <property type="match status" value="1"/>
</dbReference>
<sequence length="75" mass="8472">MQLLTLEQVLKLHKRVIEQSGGAMGVRNQEGLESALAQPRMSYADQGLYPSFFCLLCQLICKPRMTMQVRGNSEQ</sequence>
<dbReference type="RefSeq" id="WP_104429468.1">
    <property type="nucleotide sequence ID" value="NZ_PTIZ01000007.1"/>
</dbReference>
<reference evidence="1 2" key="1">
    <citation type="submission" date="2018-02" db="EMBL/GenBank/DDBJ databases">
        <title>Subsurface microbial communities from deep shales in Ohio and West Virginia, USA.</title>
        <authorList>
            <person name="Wrighton K."/>
        </authorList>
    </citation>
    <scope>NUCLEOTIDE SEQUENCE [LARGE SCALE GENOMIC DNA]</scope>
    <source>
        <strain evidence="1 2">OWC-DMM</strain>
    </source>
</reference>
<protein>
    <recommendedName>
        <fullName evidence="3">Death-on-curing protein</fullName>
    </recommendedName>
</protein>
<dbReference type="AlphaFoldDB" id="A0A2S6HC19"/>
<dbReference type="InterPro" id="IPR053737">
    <property type="entry name" value="Type_II_TA_Toxin"/>
</dbReference>
<proteinExistence type="predicted"/>
<organism evidence="1 2">
    <name type="scientific">Methylobacter tundripaludum</name>
    <dbReference type="NCBI Taxonomy" id="173365"/>
    <lineage>
        <taxon>Bacteria</taxon>
        <taxon>Pseudomonadati</taxon>
        <taxon>Pseudomonadota</taxon>
        <taxon>Gammaproteobacteria</taxon>
        <taxon>Methylococcales</taxon>
        <taxon>Methylococcaceae</taxon>
        <taxon>Methylobacter</taxon>
    </lineage>
</organism>
<evidence type="ECO:0008006" key="3">
    <source>
        <dbReference type="Google" id="ProtNLM"/>
    </source>
</evidence>
<accession>A0A2S6HC19</accession>